<proteinExistence type="predicted"/>
<dbReference type="PANTHER" id="PTHR30055">
    <property type="entry name" value="HTH-TYPE TRANSCRIPTIONAL REGULATOR RUTR"/>
    <property type="match status" value="1"/>
</dbReference>
<dbReference type="InterPro" id="IPR009057">
    <property type="entry name" value="Homeodomain-like_sf"/>
</dbReference>
<dbReference type="PANTHER" id="PTHR30055:SF234">
    <property type="entry name" value="HTH-TYPE TRANSCRIPTIONAL REGULATOR BETI"/>
    <property type="match status" value="1"/>
</dbReference>
<dbReference type="SUPFAM" id="SSF46689">
    <property type="entry name" value="Homeodomain-like"/>
    <property type="match status" value="1"/>
</dbReference>
<keyword evidence="1" id="KW-0805">Transcription regulation</keyword>
<dbReference type="Pfam" id="PF00440">
    <property type="entry name" value="TetR_N"/>
    <property type="match status" value="1"/>
</dbReference>
<keyword evidence="2 4" id="KW-0238">DNA-binding</keyword>
<sequence length="207" mass="22248">MSRSSNTSAADDSLGGGPSTRERLLRAVIDIAGREGVHMVTHRSVAARADVTHGLVRHYFGTRQAMLAEALHVAVGEDINDVRLVTGDVDTFAEGLASPNEEVWSRRALQFELALNGIRGTVDVALARESYNGYLAEIGKTLAALGIEDPDGSWEAVFFAMLDGLVLQHGVFDSTLRTEAALERVRDLLRFLSTSSRTSATGHPTGT</sequence>
<dbReference type="Gene3D" id="1.10.357.10">
    <property type="entry name" value="Tetracycline Repressor, domain 2"/>
    <property type="match status" value="1"/>
</dbReference>
<dbReference type="EMBL" id="JASNFN010000005">
    <property type="protein sequence ID" value="MDP5182538.1"/>
    <property type="molecule type" value="Genomic_DNA"/>
</dbReference>
<dbReference type="InterPro" id="IPR001647">
    <property type="entry name" value="HTH_TetR"/>
</dbReference>
<dbReference type="RefSeq" id="WP_305999227.1">
    <property type="nucleotide sequence ID" value="NZ_JASNFN010000005.1"/>
</dbReference>
<evidence type="ECO:0000256" key="1">
    <source>
        <dbReference type="ARBA" id="ARBA00023015"/>
    </source>
</evidence>
<evidence type="ECO:0000256" key="4">
    <source>
        <dbReference type="PROSITE-ProRule" id="PRU00335"/>
    </source>
</evidence>
<evidence type="ECO:0000313" key="7">
    <source>
        <dbReference type="Proteomes" id="UP001233673"/>
    </source>
</evidence>
<evidence type="ECO:0000259" key="5">
    <source>
        <dbReference type="PROSITE" id="PS50977"/>
    </source>
</evidence>
<keyword evidence="7" id="KW-1185">Reference proteome</keyword>
<evidence type="ECO:0000256" key="2">
    <source>
        <dbReference type="ARBA" id="ARBA00023125"/>
    </source>
</evidence>
<organism evidence="6 7">
    <name type="scientific">Blastococcus carthaginiensis</name>
    <dbReference type="NCBI Taxonomy" id="3050034"/>
    <lineage>
        <taxon>Bacteria</taxon>
        <taxon>Bacillati</taxon>
        <taxon>Actinomycetota</taxon>
        <taxon>Actinomycetes</taxon>
        <taxon>Geodermatophilales</taxon>
        <taxon>Geodermatophilaceae</taxon>
        <taxon>Blastococcus</taxon>
    </lineage>
</organism>
<evidence type="ECO:0000313" key="6">
    <source>
        <dbReference type="EMBL" id="MDP5182538.1"/>
    </source>
</evidence>
<reference evidence="7" key="1">
    <citation type="submission" date="2023-05" db="EMBL/GenBank/DDBJ databases">
        <title>Draft genome of Pseudofrankia sp. BMG5.37.</title>
        <authorList>
            <person name="Gtari M."/>
            <person name="Ghodhbane F."/>
            <person name="Sbissi I."/>
        </authorList>
    </citation>
    <scope>NUCLEOTIDE SEQUENCE [LARGE SCALE GENOMIC DNA]</scope>
    <source>
        <strain evidence="7">BMG 814</strain>
    </source>
</reference>
<feature type="domain" description="HTH tetR-type" evidence="5">
    <location>
        <begin position="18"/>
        <end position="78"/>
    </location>
</feature>
<name>A0ABT9IAE1_9ACTN</name>
<feature type="DNA-binding region" description="H-T-H motif" evidence="4">
    <location>
        <begin position="41"/>
        <end position="60"/>
    </location>
</feature>
<dbReference type="Proteomes" id="UP001233673">
    <property type="component" value="Unassembled WGS sequence"/>
</dbReference>
<dbReference type="PROSITE" id="PS50977">
    <property type="entry name" value="HTH_TETR_2"/>
    <property type="match status" value="1"/>
</dbReference>
<evidence type="ECO:0000256" key="3">
    <source>
        <dbReference type="ARBA" id="ARBA00023163"/>
    </source>
</evidence>
<comment type="caution">
    <text evidence="6">The sequence shown here is derived from an EMBL/GenBank/DDBJ whole genome shotgun (WGS) entry which is preliminary data.</text>
</comment>
<dbReference type="InterPro" id="IPR050109">
    <property type="entry name" value="HTH-type_TetR-like_transc_reg"/>
</dbReference>
<protein>
    <submittedName>
        <fullName evidence="6">TetR family transcriptional regulator</fullName>
    </submittedName>
</protein>
<keyword evidence="3" id="KW-0804">Transcription</keyword>
<accession>A0ABT9IAE1</accession>
<gene>
    <name evidence="6" type="ORF">QOZ88_07785</name>
</gene>